<evidence type="ECO:0000256" key="2">
    <source>
        <dbReference type="SAM" id="Phobius"/>
    </source>
</evidence>
<sequence>MSYSTPRERGITFTLHEDGVVAFGEPVLKTPFVYLTLPIFSPGSDLETAQIHSFYTRMFLTRQMGTMIFICDDSHSLLLVSLPLPLQNTLKFIQTKPSELDLNNHIRSLENLLPIPTSTAQLISFSNPSHTTRNATISSVIPVRMPPDSERELILSSPSGWTDDNCLIVHFSNGIVKLVHIIQMQVYRFDVSKIASNAIGSQIVSVSIQTVSISQQNPPILSLSLLIDAETQHPSSQIVQIPLSTFFNALHKLDTSFSPSFGDDDEDVAFIQNELECEFVREVNPPAPQSLQEAFQNRFKNKSTASRFGVRSDPYPITSIPAGFPSATEFRTYLLAKKVFPSKQRLLIYSQILNLPLSPDAFQRTSKKRLPPHLLRHVPRVYQFPPEMEHLSVRFFKLLRMLAVWSPIFEDVGGEPVQFVVPIDLREDLFDAQWKGMGTITNENYGLSEGITNSVMNRARELSREMTKEENTNMMLHWAKVFNHPLPAHQSVLTGLLPTDNPFIENHTFALTLTPRPVIFPVTFLVHTSILPFFIFPLITHIHSDFLCFEILLGLLQTVCWDWFVDFHPSHPFTSHPNSSVAHSSAVLPSHSSLPHSLHSHPPFASCAPHSFLAKGETLLQSLQPELFSHFSRHNISSKSYLWYPLFTFFSVLFPTDLTPPLSDVISGKWKAERELEEGLERTRADRPRTTPANSFMSDFSLHSVQSEQTLDDEWMLILDHIIAFPPTSHSIPFSLALALGLNMILDDWMMHTKCDEDVIVVLNKVNRPQKKNEGTSGREPSSIRLPARTLVDTAIQIVKTCPASLSSLFEHTPSFVALPHSLSSQTVSSPNKSMSFVDVGDESDNTLPQASFCPITLSGLMYTPFTRFPLNRVRREEEARASQERKFGKERAKKELELVEWVLKEEQENRERDEMNRKRMEREKKREERQAEIERRKDELRERRMKREDERNAREIRIWDRLKKDEENLQERMKERGVWLEADERVLGVEADRLETGRVWREEDERLRRDEEERMEGVNRREREWLMEEAKNEALRTASTSIEEQLRIRRSIRHLRQAEENQADDERQRQTEWIKRQELAHVVENGMDGVRREGRVNEQAEDRRLSKEEDRREWNEGRRRERERFVEEAEEREERRRVERRRRVGMKSEVEDQMERVERGIYEPYSLPSSRVAPNTIQRDPSQHPSDTHATPSVPQNERPQERAQMTISSEAQPKGTTRTPPKVRFPSHEASPLRGQDELRERREDRHPHHHQRSEALHNPQEPRRSLFVDPSPLRFPSAPHFPALRSADPAFAAEMEFAMQKSNSAQRDVEESERMRTAKMGEMEERRRMREERRNEEKESFRKMREEQLAAMQTTFEAMNSGETRQKIRKRVGMDTQTQRVLKERKRVAVDLLSEMNLNESASILR</sequence>
<name>A0ABQ9XJG3_9EUKA</name>
<feature type="region of interest" description="Disordered" evidence="1">
    <location>
        <begin position="1086"/>
        <end position="1151"/>
    </location>
</feature>
<feature type="region of interest" description="Disordered" evidence="1">
    <location>
        <begin position="911"/>
        <end position="933"/>
    </location>
</feature>
<comment type="caution">
    <text evidence="3">The sequence shown here is derived from an EMBL/GenBank/DDBJ whole genome shotgun (WGS) entry which is preliminary data.</text>
</comment>
<reference evidence="3 4" key="1">
    <citation type="journal article" date="2022" name="bioRxiv">
        <title>Genomics of Preaxostyla Flagellates Illuminates Evolutionary Transitions and the Path Towards Mitochondrial Loss.</title>
        <authorList>
            <person name="Novak L.V.F."/>
            <person name="Treitli S.C."/>
            <person name="Pyrih J."/>
            <person name="Halakuc P."/>
            <person name="Pipaliya S.V."/>
            <person name="Vacek V."/>
            <person name="Brzon O."/>
            <person name="Soukal P."/>
            <person name="Eme L."/>
            <person name="Dacks J.B."/>
            <person name="Karnkowska A."/>
            <person name="Elias M."/>
            <person name="Hampl V."/>
        </authorList>
    </citation>
    <scope>NUCLEOTIDE SEQUENCE [LARGE SCALE GENOMIC DNA]</scope>
    <source>
        <strain evidence="3">NAU3</strain>
        <tissue evidence="3">Gut</tissue>
    </source>
</reference>
<organism evidence="3 4">
    <name type="scientific">Blattamonas nauphoetae</name>
    <dbReference type="NCBI Taxonomy" id="2049346"/>
    <lineage>
        <taxon>Eukaryota</taxon>
        <taxon>Metamonada</taxon>
        <taxon>Preaxostyla</taxon>
        <taxon>Oxymonadida</taxon>
        <taxon>Blattamonas</taxon>
    </lineage>
</organism>
<keyword evidence="2" id="KW-0472">Membrane</keyword>
<dbReference type="CDD" id="cd22265">
    <property type="entry name" value="UDM1_RNF168"/>
    <property type="match status" value="1"/>
</dbReference>
<dbReference type="Proteomes" id="UP001281761">
    <property type="component" value="Unassembled WGS sequence"/>
</dbReference>
<evidence type="ECO:0000313" key="3">
    <source>
        <dbReference type="EMBL" id="KAK2951614.1"/>
    </source>
</evidence>
<gene>
    <name evidence="3" type="ORF">BLNAU_13498</name>
</gene>
<keyword evidence="2" id="KW-1133">Transmembrane helix</keyword>
<feature type="compositionally biased region" description="Basic and acidic residues" evidence="1">
    <location>
        <begin position="1237"/>
        <end position="1269"/>
    </location>
</feature>
<feature type="region of interest" description="Disordered" evidence="1">
    <location>
        <begin position="1326"/>
        <end position="1345"/>
    </location>
</feature>
<feature type="transmembrane region" description="Helical" evidence="2">
    <location>
        <begin position="546"/>
        <end position="564"/>
    </location>
</feature>
<feature type="compositionally biased region" description="Polar residues" evidence="1">
    <location>
        <begin position="1168"/>
        <end position="1221"/>
    </location>
</feature>
<keyword evidence="2" id="KW-0812">Transmembrane</keyword>
<feature type="region of interest" description="Disordered" evidence="1">
    <location>
        <begin position="1167"/>
        <end position="1270"/>
    </location>
</feature>
<evidence type="ECO:0000313" key="4">
    <source>
        <dbReference type="Proteomes" id="UP001281761"/>
    </source>
</evidence>
<proteinExistence type="predicted"/>
<accession>A0ABQ9XJG3</accession>
<evidence type="ECO:0000256" key="1">
    <source>
        <dbReference type="SAM" id="MobiDB-lite"/>
    </source>
</evidence>
<dbReference type="CDD" id="cd22249">
    <property type="entry name" value="UDM1_RNF168_RNF169-like"/>
    <property type="match status" value="1"/>
</dbReference>
<feature type="compositionally biased region" description="Basic and acidic residues" evidence="1">
    <location>
        <begin position="1090"/>
        <end position="1138"/>
    </location>
</feature>
<keyword evidence="4" id="KW-1185">Reference proteome</keyword>
<feature type="transmembrane region" description="Helical" evidence="2">
    <location>
        <begin position="518"/>
        <end position="539"/>
    </location>
</feature>
<protein>
    <submittedName>
        <fullName evidence="3">Uncharacterized protein</fullName>
    </submittedName>
</protein>
<dbReference type="EMBL" id="JARBJD010000116">
    <property type="protein sequence ID" value="KAK2951614.1"/>
    <property type="molecule type" value="Genomic_DNA"/>
</dbReference>